<keyword evidence="4" id="KW-1185">Reference proteome</keyword>
<dbReference type="SUPFAM" id="SSF101898">
    <property type="entry name" value="NHL repeat"/>
    <property type="match status" value="1"/>
</dbReference>
<feature type="signal peptide" evidence="2">
    <location>
        <begin position="1"/>
        <end position="19"/>
    </location>
</feature>
<dbReference type="InterPro" id="IPR011042">
    <property type="entry name" value="6-blade_b-propeller_TolB-like"/>
</dbReference>
<comment type="caution">
    <text evidence="3">The sequence shown here is derived from an EMBL/GenBank/DDBJ whole genome shotgun (WGS) entry which is preliminary data.</text>
</comment>
<protein>
    <recommendedName>
        <fullName evidence="5">DZIP3-like HEPN domain-containing protein</fullName>
    </recommendedName>
</protein>
<keyword evidence="1" id="KW-1133">Transmembrane helix</keyword>
<keyword evidence="2" id="KW-0732">Signal</keyword>
<keyword evidence="1" id="KW-0472">Membrane</keyword>
<evidence type="ECO:0000313" key="3">
    <source>
        <dbReference type="EMBL" id="VDI47659.1"/>
    </source>
</evidence>
<sequence length="995" mass="113619">MNKILIILTVYLLKDAVFSEIPCLTWEMTSEKLDIICRLDNVDLPVSIYDNFGNEQGKCVFKDFSALCSSLNKVADITASYSKGEFKLSFVNVTKSLIKGEWSCIQGTRIFKTAVSPSAGIISSTEVVLTGNISNDRISIKTVNMSCFSCREPHGNHVEFLMNHHSVDNVIYDRVTEKCLHKDGECRADQCACSNSGNWFTYTFDITNITAETKFSCGMRFVDKLISTRFLKFSTVIYDGKEFQSNGSETIITKAPVIIPENETDVSPNTPVKETANITKTGLKWSFIAMAAVLPVLLIMVICYCMKRKRKESVFRNCIPETVELNQPLLIDNKEPKENKQSVGKLVLLIATIAKKVIKRIVTCTLLTDDQTFTSYLNNENNKHTLFHAWHYKKKCCQCKPDDNGQKESLLTKQQFQIMYNNSGSVPQNHVHDINSKIHCLFNIAVNENVSLDVLDVSVANCLIVCGCTPEIKQEMSDTKSILDSMKIIKDKRNEIFNTADVNNLSDNEFMDKWQKIRSSVVDLASVVDTDFCNEIKGEIDDLQHENLKDATACSEKLADLAMQSNQDKSLKINQLYEEKFRSKLTEASKITGSHRYKETNIFTKMDQLLISIVKYPDVKMEDYPDRTTLDVLLQVQAPSDWDEDEIMEIIRQKIDQINSGGNIKIKETTLENFMLIVEIKIATLTKEEVLKNEIEDIFRIIFLQCDIDITQPNTLEVSIHTHNPSLDEKPSDFELAFIRSFVVQKGKDAFFTSCAVWSDDHYILIDRNNTLLITYNHRTGDVQSVNLRNEPFSMAIIDNNNVAISFPERQEIDIYSVSTSNKFAFREFIKVDGKCFTLTKKEDETLLVYIEEKGIHSFNMSKKEFKSLDIKIPSFVQHSDEICANKNRLYHTSRSTSSVFCYDMNGSMLWNFEGVLKRPTALTCDKFGNVYVTDYTSHHLYFISADGLSHKTLLSRDDKLKYPTFVYYCMKRKCLLIVNRDNGYAACYSVNYKQ</sequence>
<evidence type="ECO:0000256" key="1">
    <source>
        <dbReference type="SAM" id="Phobius"/>
    </source>
</evidence>
<evidence type="ECO:0000313" key="4">
    <source>
        <dbReference type="Proteomes" id="UP000596742"/>
    </source>
</evidence>
<dbReference type="Gene3D" id="2.120.10.30">
    <property type="entry name" value="TolB, C-terminal domain"/>
    <property type="match status" value="1"/>
</dbReference>
<dbReference type="Proteomes" id="UP000596742">
    <property type="component" value="Unassembled WGS sequence"/>
</dbReference>
<proteinExistence type="predicted"/>
<dbReference type="OrthoDB" id="6107750at2759"/>
<accession>A0A8B6FDU0</accession>
<reference evidence="3" key="1">
    <citation type="submission" date="2018-11" db="EMBL/GenBank/DDBJ databases">
        <authorList>
            <person name="Alioto T."/>
            <person name="Alioto T."/>
        </authorList>
    </citation>
    <scope>NUCLEOTIDE SEQUENCE</scope>
</reference>
<organism evidence="3 4">
    <name type="scientific">Mytilus galloprovincialis</name>
    <name type="common">Mediterranean mussel</name>
    <dbReference type="NCBI Taxonomy" id="29158"/>
    <lineage>
        <taxon>Eukaryota</taxon>
        <taxon>Metazoa</taxon>
        <taxon>Spiralia</taxon>
        <taxon>Lophotrochozoa</taxon>
        <taxon>Mollusca</taxon>
        <taxon>Bivalvia</taxon>
        <taxon>Autobranchia</taxon>
        <taxon>Pteriomorphia</taxon>
        <taxon>Mytilida</taxon>
        <taxon>Mytiloidea</taxon>
        <taxon>Mytilidae</taxon>
        <taxon>Mytilinae</taxon>
        <taxon>Mytilus</taxon>
    </lineage>
</organism>
<evidence type="ECO:0008006" key="5">
    <source>
        <dbReference type="Google" id="ProtNLM"/>
    </source>
</evidence>
<name>A0A8B6FDU0_MYTGA</name>
<dbReference type="EMBL" id="UYJE01006635">
    <property type="protein sequence ID" value="VDI47659.1"/>
    <property type="molecule type" value="Genomic_DNA"/>
</dbReference>
<feature type="transmembrane region" description="Helical" evidence="1">
    <location>
        <begin position="285"/>
        <end position="306"/>
    </location>
</feature>
<gene>
    <name evidence="3" type="ORF">MGAL_10B050410</name>
</gene>
<keyword evidence="1" id="KW-0812">Transmembrane</keyword>
<dbReference type="AlphaFoldDB" id="A0A8B6FDU0"/>
<feature type="chain" id="PRO_5032864699" description="DZIP3-like HEPN domain-containing protein" evidence="2">
    <location>
        <begin position="20"/>
        <end position="995"/>
    </location>
</feature>
<evidence type="ECO:0000256" key="2">
    <source>
        <dbReference type="SAM" id="SignalP"/>
    </source>
</evidence>